<dbReference type="AlphaFoldDB" id="D8K5N8"/>
<evidence type="ECO:0000313" key="2">
    <source>
        <dbReference type="EMBL" id="ADJ28215.1"/>
    </source>
</evidence>
<dbReference type="EMBL" id="CP002086">
    <property type="protein sequence ID" value="ADJ28215.1"/>
    <property type="molecule type" value="Genomic_DNA"/>
</dbReference>
<organism evidence="2 3">
    <name type="scientific">Nitrosococcus watsoni (strain C-113)</name>
    <dbReference type="NCBI Taxonomy" id="105559"/>
    <lineage>
        <taxon>Bacteria</taxon>
        <taxon>Pseudomonadati</taxon>
        <taxon>Pseudomonadota</taxon>
        <taxon>Gammaproteobacteria</taxon>
        <taxon>Chromatiales</taxon>
        <taxon>Chromatiaceae</taxon>
        <taxon>Nitrosococcus</taxon>
    </lineage>
</organism>
<sequence>MAEEKIIASAEQQRLAAQRQGQENWSLWGPYLSERAWGTVREDYSPGGTAWEYFDHDQARSRAYRWSEDGMGGICDEQQRLCLALALWNGRDPILKERAFGLTGNQGNHGEDVKEYYFYLDGTPSHSWLHYLYKYPQVEYPYARIVAENARRSREQPTLNLLDMGVFDNSRYWDVAVQYAKVTPTQIQMRIMVHNRGPEEATLHLLPTLWFRNTWSWGGEGEKPHLRGISAPAGAEWAVRAVHSTLGSYFLYGRQAAQGLYTENESHAQRLWGQPNPSPWVKDAFHRYVIQGEEAAVNGAEEGTKFAAWHQVTVAGGGQASMELMLSSQPLETPFAGFSERLTQRQAEADDFFRQLLAEGTDEDQQILRQALAGMIWNKQFFHYDVARWLDGDQFPPPASRRKGRNRRWRNFKAAAVLSVPDSWEFPWFAAWDLTFHCGVLALMDVDFAKQQMELLLREDYLHPNGQIPAYEWAFGDVNPPVHAAGALKVFRAERVQRGQGDLGFLQRVLHKLLLYYAWWLNRKDSEGNGLFEGGFLGLDNISVYDRSQPLPTGYRLKQADATGWMAMFALNLTVMALEITTEDPDYEDIAIQCYVQFLSIANVIGGHSAHGPSLWDPKDNFFKDLILEPNGQYRRIDVFSWVGLIPLFACEIIDSRLLAKAPRFQALLEKYPGGFFDGHTICACPTRVNDRGEHLLSLVDHIMLPALLQRLLSEEEFLSPYGIRSVSRLHATQHDLGMLPGIGEALIKYEPGESRSPLFGGNSNWRGPVWMPTNYYLLQALEKFHRYLGDNFKVPAPCLGGQELTLQEISRLLADRLANIFRRSPQGDRPLFPADSPFQNDPHWQDLLLFCEYFHGETGQGLGAAHQTGWSGLAANLILRHYRKDIPLFWRKKEMEH</sequence>
<feature type="domain" description="Mannosylglycerate hydrolase MGH1-like glycoside hydrolase" evidence="1">
    <location>
        <begin position="427"/>
        <end position="534"/>
    </location>
</feature>
<dbReference type="SUPFAM" id="SSF48208">
    <property type="entry name" value="Six-hairpin glycosidases"/>
    <property type="match status" value="1"/>
</dbReference>
<dbReference type="Pfam" id="PF22422">
    <property type="entry name" value="MGH1-like_GH"/>
    <property type="match status" value="2"/>
</dbReference>
<dbReference type="InterPro" id="IPR012341">
    <property type="entry name" value="6hp_glycosidase-like_sf"/>
</dbReference>
<dbReference type="Gene3D" id="1.50.10.10">
    <property type="match status" value="1"/>
</dbReference>
<gene>
    <name evidence="2" type="ordered locus">Nwat_1289</name>
</gene>
<dbReference type="STRING" id="105559.Nwat_1289"/>
<dbReference type="InterPro" id="IPR008928">
    <property type="entry name" value="6-hairpin_glycosidase_sf"/>
</dbReference>
<dbReference type="KEGG" id="nwa:Nwat_1289"/>
<dbReference type="OrthoDB" id="9798687at2"/>
<dbReference type="InterPro" id="IPR004888">
    <property type="entry name" value="Glycoside_hydrolase_63"/>
</dbReference>
<keyword evidence="3" id="KW-1185">Reference proteome</keyword>
<proteinExistence type="predicted"/>
<dbReference type="eggNOG" id="COG1452">
    <property type="taxonomic scope" value="Bacteria"/>
</dbReference>
<accession>D8K5N8</accession>
<reference evidence="2 3" key="1">
    <citation type="submission" date="2010-06" db="EMBL/GenBank/DDBJ databases">
        <title>Complete sequence of chromosome of Nitrosococcus watsoni C-113.</title>
        <authorList>
            <consortium name="US DOE Joint Genome Institute"/>
            <person name="Lucas S."/>
            <person name="Copeland A."/>
            <person name="Lapidus A."/>
            <person name="Cheng J.-F."/>
            <person name="Bruce D."/>
            <person name="Goodwin L."/>
            <person name="Pitluck S."/>
            <person name="Malfatti S.A."/>
            <person name="Chain P.S.G."/>
            <person name="Land M."/>
            <person name="Hauser L."/>
            <person name="Kyrpides N."/>
            <person name="Ivanova N."/>
            <person name="Cambell M.A."/>
            <person name="Heidelberg J.F."/>
            <person name="Klotz M.G."/>
            <person name="Woyke T."/>
        </authorList>
    </citation>
    <scope>NUCLEOTIDE SEQUENCE [LARGE SCALE GENOMIC DNA]</scope>
    <source>
        <strain evidence="2 3">C-113</strain>
    </source>
</reference>
<dbReference type="GO" id="GO:0009311">
    <property type="term" value="P:oligosaccharide metabolic process"/>
    <property type="evidence" value="ECO:0007669"/>
    <property type="project" value="InterPro"/>
</dbReference>
<evidence type="ECO:0000259" key="1">
    <source>
        <dbReference type="Pfam" id="PF22422"/>
    </source>
</evidence>
<dbReference type="GO" id="GO:0004573">
    <property type="term" value="F:Glc3Man9GlcNAc2 oligosaccharide glucosidase activity"/>
    <property type="evidence" value="ECO:0007669"/>
    <property type="project" value="InterPro"/>
</dbReference>
<protein>
    <recommendedName>
        <fullName evidence="1">Mannosylglycerate hydrolase MGH1-like glycoside hydrolase domain-containing protein</fullName>
    </recommendedName>
</protein>
<dbReference type="Proteomes" id="UP000000393">
    <property type="component" value="Chromosome"/>
</dbReference>
<name>D8K5N8_NITWC</name>
<dbReference type="RefSeq" id="WP_013220311.1">
    <property type="nucleotide sequence ID" value="NC_014315.1"/>
</dbReference>
<feature type="domain" description="Mannosylglycerate hydrolase MGH1-like glycoside hydrolase" evidence="1">
    <location>
        <begin position="700"/>
        <end position="869"/>
    </location>
</feature>
<dbReference type="InterPro" id="IPR054491">
    <property type="entry name" value="MGH1-like_GH"/>
</dbReference>
<evidence type="ECO:0000313" key="3">
    <source>
        <dbReference type="Proteomes" id="UP000000393"/>
    </source>
</evidence>
<dbReference type="HOGENOM" id="CLU_005386_0_1_6"/>
<dbReference type="PANTHER" id="PTHR10412">
    <property type="entry name" value="MANNOSYL-OLIGOSACCHARIDE GLUCOSIDASE"/>
    <property type="match status" value="1"/>
</dbReference>
<dbReference type="PANTHER" id="PTHR10412:SF10">
    <property type="entry name" value="GLYCOSYL HYDROLASE FAMILY 63 C-TERMINAL DOMAIN-CONTAINING PROTEIN"/>
    <property type="match status" value="1"/>
</dbReference>